<name>A0ABS2FF12_9CLOT</name>
<dbReference type="PROSITE" id="PS51898">
    <property type="entry name" value="TYR_RECOMBINASE"/>
    <property type="match status" value="1"/>
</dbReference>
<dbReference type="EMBL" id="JACJLL010000026">
    <property type="protein sequence ID" value="MBM6818877.1"/>
    <property type="molecule type" value="Genomic_DNA"/>
</dbReference>
<dbReference type="InterPro" id="IPR002104">
    <property type="entry name" value="Integrase_catalytic"/>
</dbReference>
<proteinExistence type="predicted"/>
<evidence type="ECO:0000313" key="3">
    <source>
        <dbReference type="EMBL" id="MBM6818877.1"/>
    </source>
</evidence>
<dbReference type="Pfam" id="PF00589">
    <property type="entry name" value="Phage_integrase"/>
    <property type="match status" value="1"/>
</dbReference>
<evidence type="ECO:0000256" key="1">
    <source>
        <dbReference type="ARBA" id="ARBA00023172"/>
    </source>
</evidence>
<accession>A0ABS2FF12</accession>
<keyword evidence="4" id="KW-1185">Reference proteome</keyword>
<dbReference type="SUPFAM" id="SSF56349">
    <property type="entry name" value="DNA breaking-rejoining enzymes"/>
    <property type="match status" value="1"/>
</dbReference>
<reference evidence="3 4" key="1">
    <citation type="journal article" date="2021" name="Sci. Rep.">
        <title>The distribution of antibiotic resistance genes in chicken gut microbiota commensals.</title>
        <authorList>
            <person name="Juricova H."/>
            <person name="Matiasovicova J."/>
            <person name="Kubasova T."/>
            <person name="Cejkova D."/>
            <person name="Rychlik I."/>
        </authorList>
    </citation>
    <scope>NUCLEOTIDE SEQUENCE [LARGE SCALE GENOMIC DNA]</scope>
    <source>
        <strain evidence="3 4">An435</strain>
    </source>
</reference>
<feature type="domain" description="Tyr recombinase" evidence="2">
    <location>
        <begin position="1"/>
        <end position="73"/>
    </location>
</feature>
<dbReference type="RefSeq" id="WP_204572028.1">
    <property type="nucleotide sequence ID" value="NZ_JACJLL010000026.1"/>
</dbReference>
<comment type="caution">
    <text evidence="3">The sequence shown here is derived from an EMBL/GenBank/DDBJ whole genome shotgun (WGS) entry which is preliminary data.</text>
</comment>
<evidence type="ECO:0000259" key="2">
    <source>
        <dbReference type="PROSITE" id="PS51898"/>
    </source>
</evidence>
<protein>
    <recommendedName>
        <fullName evidence="2">Tyr recombinase domain-containing protein</fullName>
    </recommendedName>
</protein>
<evidence type="ECO:0000313" key="4">
    <source>
        <dbReference type="Proteomes" id="UP000767334"/>
    </source>
</evidence>
<gene>
    <name evidence="3" type="ORF">H6A19_05930</name>
</gene>
<organism evidence="3 4">
    <name type="scientific">Clostridium saudiense</name>
    <dbReference type="NCBI Taxonomy" id="1414720"/>
    <lineage>
        <taxon>Bacteria</taxon>
        <taxon>Bacillati</taxon>
        <taxon>Bacillota</taxon>
        <taxon>Clostridia</taxon>
        <taxon>Eubacteriales</taxon>
        <taxon>Clostridiaceae</taxon>
        <taxon>Clostridium</taxon>
    </lineage>
</organism>
<keyword evidence="1" id="KW-0233">DNA recombination</keyword>
<dbReference type="Proteomes" id="UP000767334">
    <property type="component" value="Unassembled WGS sequence"/>
</dbReference>
<dbReference type="InterPro" id="IPR013762">
    <property type="entry name" value="Integrase-like_cat_sf"/>
</dbReference>
<sequence>MTKVWDYKNLYNARNKAIIAMLFETSIKNLEVYNLRVNDVRDTVIKVLGKGNKERYLPMNPALKKVLILIIDQ</sequence>
<dbReference type="Gene3D" id="1.10.443.10">
    <property type="entry name" value="Intergrase catalytic core"/>
    <property type="match status" value="1"/>
</dbReference>
<dbReference type="InterPro" id="IPR011010">
    <property type="entry name" value="DNA_brk_join_enz"/>
</dbReference>